<dbReference type="EMBL" id="BMAU01021201">
    <property type="protein sequence ID" value="GFX98027.1"/>
    <property type="molecule type" value="Genomic_DNA"/>
</dbReference>
<proteinExistence type="predicted"/>
<gene>
    <name evidence="1" type="primary">AVEN_114700_1</name>
    <name evidence="1" type="ORF">TNCV_4906771</name>
</gene>
<name>A0A8X6V7R5_TRICX</name>
<keyword evidence="2" id="KW-1185">Reference proteome</keyword>
<reference evidence="1" key="1">
    <citation type="submission" date="2020-08" db="EMBL/GenBank/DDBJ databases">
        <title>Multicomponent nature underlies the extraordinary mechanical properties of spider dragline silk.</title>
        <authorList>
            <person name="Kono N."/>
            <person name="Nakamura H."/>
            <person name="Mori M."/>
            <person name="Yoshida Y."/>
            <person name="Ohtoshi R."/>
            <person name="Malay A.D."/>
            <person name="Moran D.A.P."/>
            <person name="Tomita M."/>
            <person name="Numata K."/>
            <person name="Arakawa K."/>
        </authorList>
    </citation>
    <scope>NUCLEOTIDE SEQUENCE</scope>
</reference>
<comment type="caution">
    <text evidence="1">The sequence shown here is derived from an EMBL/GenBank/DDBJ whole genome shotgun (WGS) entry which is preliminary data.</text>
</comment>
<evidence type="ECO:0000313" key="2">
    <source>
        <dbReference type="Proteomes" id="UP000887159"/>
    </source>
</evidence>
<protein>
    <submittedName>
        <fullName evidence="1">HTH_Tnp_Tc3_2 domain-containing protein</fullName>
    </submittedName>
</protein>
<evidence type="ECO:0000313" key="1">
    <source>
        <dbReference type="EMBL" id="GFX98027.1"/>
    </source>
</evidence>
<dbReference type="Proteomes" id="UP000887159">
    <property type="component" value="Unassembled WGS sequence"/>
</dbReference>
<organism evidence="1 2">
    <name type="scientific">Trichonephila clavipes</name>
    <name type="common">Golden silk orbweaver</name>
    <name type="synonym">Nephila clavipes</name>
    <dbReference type="NCBI Taxonomy" id="2585209"/>
    <lineage>
        <taxon>Eukaryota</taxon>
        <taxon>Metazoa</taxon>
        <taxon>Ecdysozoa</taxon>
        <taxon>Arthropoda</taxon>
        <taxon>Chelicerata</taxon>
        <taxon>Arachnida</taxon>
        <taxon>Araneae</taxon>
        <taxon>Araneomorphae</taxon>
        <taxon>Entelegynae</taxon>
        <taxon>Araneoidea</taxon>
        <taxon>Nephilidae</taxon>
        <taxon>Trichonephila</taxon>
    </lineage>
</organism>
<accession>A0A8X6V7R5</accession>
<sequence>MAGYEDLNEFESSVIVGAREMGHIISEVVMKFGFSRITISRVYREYWEFGKLSNLRHRCGRKKIMQERDQ</sequence>
<dbReference type="AlphaFoldDB" id="A0A8X6V7R5"/>